<dbReference type="Pfam" id="PF09084">
    <property type="entry name" value="NMT1"/>
    <property type="match status" value="1"/>
</dbReference>
<evidence type="ECO:0000313" key="3">
    <source>
        <dbReference type="EMBL" id="MBI3015038.1"/>
    </source>
</evidence>
<reference evidence="3" key="1">
    <citation type="submission" date="2020-07" db="EMBL/GenBank/DDBJ databases">
        <title>Huge and variable diversity of episymbiotic CPR bacteria and DPANN archaea in groundwater ecosystems.</title>
        <authorList>
            <person name="He C.Y."/>
            <person name="Keren R."/>
            <person name="Whittaker M."/>
            <person name="Farag I.F."/>
            <person name="Doudna J."/>
            <person name="Cate J.H.D."/>
            <person name="Banfield J.F."/>
        </authorList>
    </citation>
    <scope>NUCLEOTIDE SEQUENCE</scope>
    <source>
        <strain evidence="3">NC_groundwater_717_Ag_S-0.2um_59_8</strain>
    </source>
</reference>
<organism evidence="3 4">
    <name type="scientific">Tectimicrobiota bacterium</name>
    <dbReference type="NCBI Taxonomy" id="2528274"/>
    <lineage>
        <taxon>Bacteria</taxon>
        <taxon>Pseudomonadati</taxon>
        <taxon>Nitrospinota/Tectimicrobiota group</taxon>
        <taxon>Candidatus Tectimicrobiota</taxon>
    </lineage>
</organism>
<dbReference type="Proteomes" id="UP000741360">
    <property type="component" value="Unassembled WGS sequence"/>
</dbReference>
<feature type="signal peptide" evidence="1">
    <location>
        <begin position="1"/>
        <end position="19"/>
    </location>
</feature>
<evidence type="ECO:0000313" key="4">
    <source>
        <dbReference type="Proteomes" id="UP000741360"/>
    </source>
</evidence>
<feature type="chain" id="PRO_5037750229" evidence="1">
    <location>
        <begin position="20"/>
        <end position="321"/>
    </location>
</feature>
<dbReference type="AlphaFoldDB" id="A0A932M0F1"/>
<keyword evidence="1" id="KW-0732">Signal</keyword>
<name>A0A932M0F1_UNCTE</name>
<dbReference type="SUPFAM" id="SSF53850">
    <property type="entry name" value="Periplasmic binding protein-like II"/>
    <property type="match status" value="1"/>
</dbReference>
<feature type="domain" description="SsuA/THI5-like" evidence="2">
    <location>
        <begin position="45"/>
        <end position="246"/>
    </location>
</feature>
<proteinExistence type="predicted"/>
<accession>A0A932M0F1</accession>
<evidence type="ECO:0000256" key="1">
    <source>
        <dbReference type="SAM" id="SignalP"/>
    </source>
</evidence>
<gene>
    <name evidence="3" type="ORF">HYY65_08290</name>
</gene>
<dbReference type="Gene3D" id="3.40.190.10">
    <property type="entry name" value="Periplasmic binding protein-like II"/>
    <property type="match status" value="2"/>
</dbReference>
<dbReference type="EMBL" id="JACPSX010000160">
    <property type="protein sequence ID" value="MBI3015038.1"/>
    <property type="molecule type" value="Genomic_DNA"/>
</dbReference>
<dbReference type="InterPro" id="IPR015168">
    <property type="entry name" value="SsuA/THI5"/>
</dbReference>
<dbReference type="PANTHER" id="PTHR30024">
    <property type="entry name" value="ALIPHATIC SULFONATES-BINDING PROTEIN-RELATED"/>
    <property type="match status" value="1"/>
</dbReference>
<evidence type="ECO:0000259" key="2">
    <source>
        <dbReference type="Pfam" id="PF09084"/>
    </source>
</evidence>
<comment type="caution">
    <text evidence="3">The sequence shown here is derived from an EMBL/GenBank/DDBJ whole genome shotgun (WGS) entry which is preliminary data.</text>
</comment>
<protein>
    <submittedName>
        <fullName evidence="3">ABC transporter substrate-binding protein</fullName>
    </submittedName>
</protein>
<sequence>MRGISTLTLLLFLSGSLLASPDPASAQSSLIKTRLAIPVTGLSQLPIFVARDKKTFQGEGLDVEIIEMRAALAIPALTGSQIDFTTTAETTIRRAVSGLPLKALGFIAIRPALVLMSRPGINSVADLKGGTIAVTSLRATVDFVARDVARHFGLNPDKDITSIALGSDANKLAAVKSGAADAAIITLPGDTLGEEMGLKKLAAAWDYVEGLQSGLATSDKVIKEERDKVVRMTRAFVKSLALARQDRENTVPLIMKLYKLNRKVAESSLDQMIKTFSPDGEAPEHLVRKLIEEVRQEQKMEKEVPLSQVVDFSFVRQARGQ</sequence>